<reference evidence="1 2" key="1">
    <citation type="submission" date="2020-08" db="EMBL/GenBank/DDBJ databases">
        <title>Genomic Encyclopedia of Type Strains, Phase IV (KMG-V): Genome sequencing to study the core and pangenomes of soil and plant-associated prokaryotes.</title>
        <authorList>
            <person name="Whitman W."/>
        </authorList>
    </citation>
    <scope>NUCLEOTIDE SEQUENCE [LARGE SCALE GENOMIC DNA]</scope>
    <source>
        <strain evidence="1 2">M8UP14</strain>
    </source>
</reference>
<sequence length="558" mass="59142">MSTNQIQTAVQTVTTQQLSNQFGSQRYALLFAPGTYGTATAPLQFQVGFYTDVQGLGASPNDVVVNGSIDVYNQCDSTGCNALDNFWRSLSNLSINVTTPNAGCYTGEFWAVSQASPLRRVNVNGNMTLMDYCTGPSYASGGFIADSITGPIVNGSQQQFFVRNSNIGTWSNAVWNQVFSGVVGAPAQSYPNPTYTTLPSTPVSREKPYLYIDGNGKYNVFVPTAERATTGNDWTGGSGQGYSKPIASFFIVRPGVSVDEINLALLFGKSLIITPGVYNLDKSSNVLYPNTIVLGLGLATIVPQTGRPAMTIADVGGVQVAGLIFDAGPVRSDVLLQVGPRRASFFGKLFGEDDRDHSANPTSLNDVYFRIGGATLGTATTSLEVNSNNVILDNIWAWRADHGAGAAWTVNKADHGLVVNADNVTATGLAVEHYQKEQVLWSGNGGETIFYQSELPYDPPSQSSWTDGAANGYASYVVANNVKTHQAYGLGIYSFFNHGINIIEDNAMTVPQSNGIAIHDAGTVFLNGSGQITHVINGTGGTVSAANSGTVSPVVTYP</sequence>
<dbReference type="InterPro" id="IPR059186">
    <property type="entry name" value="SACTE_4363"/>
</dbReference>
<dbReference type="InterPro" id="IPR011050">
    <property type="entry name" value="Pectin_lyase_fold/virulence"/>
</dbReference>
<organism evidence="1 2">
    <name type="scientific">Granulicella aggregans</name>
    <dbReference type="NCBI Taxonomy" id="474949"/>
    <lineage>
        <taxon>Bacteria</taxon>
        <taxon>Pseudomonadati</taxon>
        <taxon>Acidobacteriota</taxon>
        <taxon>Terriglobia</taxon>
        <taxon>Terriglobales</taxon>
        <taxon>Acidobacteriaceae</taxon>
        <taxon>Granulicella</taxon>
    </lineage>
</organism>
<keyword evidence="2" id="KW-1185">Reference proteome</keyword>
<dbReference type="Proteomes" id="UP000540989">
    <property type="component" value="Unassembled WGS sequence"/>
</dbReference>
<dbReference type="AlphaFoldDB" id="A0A7W7ZDY7"/>
<dbReference type="SUPFAM" id="SSF51126">
    <property type="entry name" value="Pectin lyase-like"/>
    <property type="match status" value="1"/>
</dbReference>
<accession>A0A7W7ZDY7</accession>
<dbReference type="Gene3D" id="2.160.20.10">
    <property type="entry name" value="Single-stranded right-handed beta-helix, Pectin lyase-like"/>
    <property type="match status" value="1"/>
</dbReference>
<evidence type="ECO:0000313" key="1">
    <source>
        <dbReference type="EMBL" id="MBB5058042.1"/>
    </source>
</evidence>
<evidence type="ECO:0008006" key="3">
    <source>
        <dbReference type="Google" id="ProtNLM"/>
    </source>
</evidence>
<name>A0A7W7ZDY7_9BACT</name>
<dbReference type="InterPro" id="IPR012334">
    <property type="entry name" value="Pectin_lyas_fold"/>
</dbReference>
<proteinExistence type="predicted"/>
<comment type="caution">
    <text evidence="1">The sequence shown here is derived from an EMBL/GenBank/DDBJ whole genome shotgun (WGS) entry which is preliminary data.</text>
</comment>
<evidence type="ECO:0000313" key="2">
    <source>
        <dbReference type="Proteomes" id="UP000540989"/>
    </source>
</evidence>
<gene>
    <name evidence="1" type="ORF">HDF16_002748</name>
</gene>
<dbReference type="CDD" id="cd23669">
    <property type="entry name" value="GH55_SacteLam55A-like"/>
    <property type="match status" value="1"/>
</dbReference>
<protein>
    <recommendedName>
        <fullName evidence="3">Adenylyl cyclase</fullName>
    </recommendedName>
</protein>
<dbReference type="EMBL" id="JACHIP010000003">
    <property type="protein sequence ID" value="MBB5058042.1"/>
    <property type="molecule type" value="Genomic_DNA"/>
</dbReference>